<dbReference type="AlphaFoldDB" id="A0A1D8B1W1"/>
<dbReference type="PANTHER" id="PTHR43624">
    <property type="entry name" value="ELECTRON TRANSFER FLAVOPROTEIN-QUINONE OXIDOREDUCTASE YDIS-RELATED"/>
    <property type="match status" value="1"/>
</dbReference>
<reference evidence="8 9" key="1">
    <citation type="submission" date="2016-09" db="EMBL/GenBank/DDBJ databases">
        <title>Complete genome sequence of Actinomyces hongkongensis HKU8.</title>
        <authorList>
            <person name="Gao Y.-X."/>
            <person name="Zhou Y.-Y."/>
            <person name="Xie Y."/>
            <person name="Wang M."/>
            <person name="Wang S.-J."/>
            <person name="Shen S.-G."/>
        </authorList>
    </citation>
    <scope>NUCLEOTIDE SEQUENCE [LARGE SCALE GENOMIC DNA]</scope>
    <source>
        <strain evidence="8 9">HKU8</strain>
    </source>
</reference>
<evidence type="ECO:0000256" key="5">
    <source>
        <dbReference type="ARBA" id="ARBA00023002"/>
    </source>
</evidence>
<dbReference type="InterPro" id="IPR036188">
    <property type="entry name" value="FAD/NAD-bd_sf"/>
</dbReference>
<evidence type="ECO:0000256" key="1">
    <source>
        <dbReference type="ARBA" id="ARBA00001974"/>
    </source>
</evidence>
<keyword evidence="9" id="KW-1185">Reference proteome</keyword>
<dbReference type="GO" id="GO:0016491">
    <property type="term" value="F:oxidoreductase activity"/>
    <property type="evidence" value="ECO:0007669"/>
    <property type="project" value="UniProtKB-KW"/>
</dbReference>
<feature type="domain" description="FAD-binding" evidence="6">
    <location>
        <begin position="7"/>
        <end position="189"/>
    </location>
</feature>
<protein>
    <submittedName>
        <fullName evidence="8">Oxidoreductase</fullName>
    </submittedName>
</protein>
<evidence type="ECO:0000259" key="7">
    <source>
        <dbReference type="Pfam" id="PF26311"/>
    </source>
</evidence>
<evidence type="ECO:0000256" key="4">
    <source>
        <dbReference type="ARBA" id="ARBA00022827"/>
    </source>
</evidence>
<evidence type="ECO:0000256" key="2">
    <source>
        <dbReference type="ARBA" id="ARBA00006796"/>
    </source>
</evidence>
<dbReference type="RefSeq" id="WP_009743463.1">
    <property type="nucleotide sequence ID" value="NZ_CP017298.1"/>
</dbReference>
<organism evidence="8 9">
    <name type="scientific">Pauljensenia hongkongensis</name>
    <dbReference type="NCBI Taxonomy" id="178339"/>
    <lineage>
        <taxon>Bacteria</taxon>
        <taxon>Bacillati</taxon>
        <taxon>Actinomycetota</taxon>
        <taxon>Actinomycetes</taxon>
        <taxon>Actinomycetales</taxon>
        <taxon>Actinomycetaceae</taxon>
        <taxon>Pauljensenia</taxon>
    </lineage>
</organism>
<sequence>MSEEVDFDVIVIGGGVAGAVCAYTLAGQGREVLLVERGAEPGSKNLSGGVFYCRIMEKVFPDFVDAAPVERRITRNCVSLINEGSYVNIDYWDQRLSEPANAVTVLRAKLDAWLLEQCEEAGVTVMPGVKVDSLIVEGEQIVGVRAGEDELRSHVVVAADGVNSFIAQQAGIRAKEPMKHLAVGVKSVIGLPRKVLEDRFNVRGDEGVAYAMVGDCTKGVAGGGFLYTNQESVSIGVVMRLDDLEKSGLSSSDVHDHMLGHPAIAPLLEDGTLLEYGCHLTIEDGPAMASHDLTRPGLIIVGDAAGFTLNTGLTIRGMDLAAGSAIAAAETIRRAFNKEDFGQEAMDAYLRLLDSGFVGKDMATYAKAPAFLERPRMYTDYGKLAAEVFYGIFNHDLKPRRHMRKVGFDVLKASGLKLTHIAGDVLAGVRAL</sequence>
<dbReference type="EMBL" id="CP017298">
    <property type="protein sequence ID" value="AOS47113.1"/>
    <property type="molecule type" value="Genomic_DNA"/>
</dbReference>
<evidence type="ECO:0000313" key="8">
    <source>
        <dbReference type="EMBL" id="AOS47113.1"/>
    </source>
</evidence>
<dbReference type="InterPro" id="IPR059103">
    <property type="entry name" value="FixC-like_C"/>
</dbReference>
<dbReference type="STRING" id="178339.BH719_03955"/>
<dbReference type="PRINTS" id="PR00420">
    <property type="entry name" value="RNGMNOXGNASE"/>
</dbReference>
<dbReference type="OrthoDB" id="833207at2"/>
<dbReference type="GO" id="GO:0071949">
    <property type="term" value="F:FAD binding"/>
    <property type="evidence" value="ECO:0007669"/>
    <property type="project" value="InterPro"/>
</dbReference>
<dbReference type="SUPFAM" id="SSF51905">
    <property type="entry name" value="FAD/NAD(P)-binding domain"/>
    <property type="match status" value="1"/>
</dbReference>
<dbReference type="InterPro" id="IPR039651">
    <property type="entry name" value="FixC-like"/>
</dbReference>
<dbReference type="Pfam" id="PF01494">
    <property type="entry name" value="FAD_binding_3"/>
    <property type="match status" value="1"/>
</dbReference>
<comment type="cofactor">
    <cofactor evidence="1">
        <name>FAD</name>
        <dbReference type="ChEBI" id="CHEBI:57692"/>
    </cofactor>
</comment>
<dbReference type="Gene3D" id="3.50.50.60">
    <property type="entry name" value="FAD/NAD(P)-binding domain"/>
    <property type="match status" value="1"/>
</dbReference>
<dbReference type="Pfam" id="PF26311">
    <property type="entry name" value="ETF-QO_FixC_C"/>
    <property type="match status" value="1"/>
</dbReference>
<keyword evidence="3" id="KW-0285">Flavoprotein</keyword>
<evidence type="ECO:0000256" key="3">
    <source>
        <dbReference type="ARBA" id="ARBA00022630"/>
    </source>
</evidence>
<dbReference type="InterPro" id="IPR002938">
    <property type="entry name" value="FAD-bd"/>
</dbReference>
<comment type="similarity">
    <text evidence="2">Belongs to the ETF-QO/FixC family.</text>
</comment>
<keyword evidence="4" id="KW-0274">FAD</keyword>
<dbReference type="PANTHER" id="PTHR43624:SF2">
    <property type="entry name" value="ELECTRON TRANSFER FLAVOPROTEIN-QUINONE OXIDOREDUCTASE YDIS-RELATED"/>
    <property type="match status" value="1"/>
</dbReference>
<evidence type="ECO:0000313" key="9">
    <source>
        <dbReference type="Proteomes" id="UP000095214"/>
    </source>
</evidence>
<proteinExistence type="inferred from homology"/>
<name>A0A1D8B1W1_9ACTO</name>
<gene>
    <name evidence="8" type="ORF">BH719_03955</name>
</gene>
<evidence type="ECO:0000259" key="6">
    <source>
        <dbReference type="Pfam" id="PF01494"/>
    </source>
</evidence>
<keyword evidence="5" id="KW-0560">Oxidoreductase</keyword>
<accession>A0A1D8B1W1</accession>
<dbReference type="KEGG" id="phon:BH719_03955"/>
<feature type="domain" description="FixC-like C-terminal" evidence="7">
    <location>
        <begin position="368"/>
        <end position="431"/>
    </location>
</feature>
<dbReference type="SUPFAM" id="SSF54373">
    <property type="entry name" value="FAD-linked reductases, C-terminal domain"/>
    <property type="match status" value="1"/>
</dbReference>
<dbReference type="Proteomes" id="UP000095214">
    <property type="component" value="Chromosome"/>
</dbReference>